<dbReference type="GO" id="GO:0000976">
    <property type="term" value="F:transcription cis-regulatory region binding"/>
    <property type="evidence" value="ECO:0007669"/>
    <property type="project" value="TreeGrafter"/>
</dbReference>
<keyword evidence="1" id="KW-0805">Transcription regulation</keyword>
<dbReference type="PANTHER" id="PTHR30146">
    <property type="entry name" value="LACI-RELATED TRANSCRIPTIONAL REPRESSOR"/>
    <property type="match status" value="1"/>
</dbReference>
<dbReference type="InterPro" id="IPR046335">
    <property type="entry name" value="LacI/GalR-like_sensor"/>
</dbReference>
<evidence type="ECO:0000259" key="4">
    <source>
        <dbReference type="PROSITE" id="PS50949"/>
    </source>
</evidence>
<dbReference type="AlphaFoldDB" id="A0A402BE14"/>
<dbReference type="InterPro" id="IPR036388">
    <property type="entry name" value="WH-like_DNA-bd_sf"/>
</dbReference>
<reference evidence="6" key="1">
    <citation type="submission" date="2018-12" db="EMBL/GenBank/DDBJ databases">
        <title>Tengunoibacter tsumagoiensis gen. nov., sp. nov., Dictyobacter kobayashii sp. nov., D. alpinus sp. nov., and D. joshuensis sp. nov. and description of Dictyobacteraceae fam. nov. within the order Ktedonobacterales isolated from Tengu-no-mugimeshi.</title>
        <authorList>
            <person name="Wang C.M."/>
            <person name="Zheng Y."/>
            <person name="Sakai Y."/>
            <person name="Toyoda A."/>
            <person name="Minakuchi Y."/>
            <person name="Abe K."/>
            <person name="Yokota A."/>
            <person name="Yabe S."/>
        </authorList>
    </citation>
    <scope>NUCLEOTIDE SEQUENCE [LARGE SCALE GENOMIC DNA]</scope>
    <source>
        <strain evidence="6">Uno16</strain>
    </source>
</reference>
<organism evidence="5 6">
    <name type="scientific">Dictyobacter alpinus</name>
    <dbReference type="NCBI Taxonomy" id="2014873"/>
    <lineage>
        <taxon>Bacteria</taxon>
        <taxon>Bacillati</taxon>
        <taxon>Chloroflexota</taxon>
        <taxon>Ktedonobacteria</taxon>
        <taxon>Ktedonobacterales</taxon>
        <taxon>Dictyobacteraceae</taxon>
        <taxon>Dictyobacter</taxon>
    </lineage>
</organism>
<dbReference type="SMART" id="SM00345">
    <property type="entry name" value="HTH_GNTR"/>
    <property type="match status" value="1"/>
</dbReference>
<dbReference type="InterPro" id="IPR000524">
    <property type="entry name" value="Tscrpt_reg_HTH_GntR"/>
</dbReference>
<dbReference type="Proteomes" id="UP000287171">
    <property type="component" value="Unassembled WGS sequence"/>
</dbReference>
<proteinExistence type="predicted"/>
<dbReference type="Gene3D" id="3.40.50.2300">
    <property type="match status" value="2"/>
</dbReference>
<evidence type="ECO:0000313" key="6">
    <source>
        <dbReference type="Proteomes" id="UP000287171"/>
    </source>
</evidence>
<gene>
    <name evidence="5" type="ORF">KDA_51650</name>
</gene>
<dbReference type="Pfam" id="PF13377">
    <property type="entry name" value="Peripla_BP_3"/>
    <property type="match status" value="1"/>
</dbReference>
<dbReference type="Gene3D" id="1.10.10.10">
    <property type="entry name" value="Winged helix-like DNA-binding domain superfamily/Winged helix DNA-binding domain"/>
    <property type="match status" value="1"/>
</dbReference>
<dbReference type="InterPro" id="IPR028082">
    <property type="entry name" value="Peripla_BP_I"/>
</dbReference>
<dbReference type="CDD" id="cd06267">
    <property type="entry name" value="PBP1_LacI_sugar_binding-like"/>
    <property type="match status" value="1"/>
</dbReference>
<dbReference type="EMBL" id="BIFT01000002">
    <property type="protein sequence ID" value="GCE29681.1"/>
    <property type="molecule type" value="Genomic_DNA"/>
</dbReference>
<keyword evidence="3" id="KW-0804">Transcription</keyword>
<dbReference type="GO" id="GO:0003700">
    <property type="term" value="F:DNA-binding transcription factor activity"/>
    <property type="evidence" value="ECO:0007669"/>
    <property type="project" value="InterPro"/>
</dbReference>
<accession>A0A402BE14</accession>
<keyword evidence="2" id="KW-0238">DNA-binding</keyword>
<dbReference type="CDD" id="cd07377">
    <property type="entry name" value="WHTH_GntR"/>
    <property type="match status" value="1"/>
</dbReference>
<dbReference type="InterPro" id="IPR036390">
    <property type="entry name" value="WH_DNA-bd_sf"/>
</dbReference>
<dbReference type="RefSeq" id="WP_161982402.1">
    <property type="nucleotide sequence ID" value="NZ_BIFT01000002.1"/>
</dbReference>
<name>A0A402BE14_9CHLR</name>
<evidence type="ECO:0000256" key="1">
    <source>
        <dbReference type="ARBA" id="ARBA00023015"/>
    </source>
</evidence>
<evidence type="ECO:0000313" key="5">
    <source>
        <dbReference type="EMBL" id="GCE29681.1"/>
    </source>
</evidence>
<dbReference type="SUPFAM" id="SSF53822">
    <property type="entry name" value="Periplasmic binding protein-like I"/>
    <property type="match status" value="1"/>
</dbReference>
<evidence type="ECO:0000256" key="2">
    <source>
        <dbReference type="ARBA" id="ARBA00023125"/>
    </source>
</evidence>
<dbReference type="Pfam" id="PF00392">
    <property type="entry name" value="GntR"/>
    <property type="match status" value="1"/>
</dbReference>
<comment type="caution">
    <text evidence="5">The sequence shown here is derived from an EMBL/GenBank/DDBJ whole genome shotgun (WGS) entry which is preliminary data.</text>
</comment>
<keyword evidence="6" id="KW-1185">Reference proteome</keyword>
<protein>
    <recommendedName>
        <fullName evidence="4">HTH gntR-type domain-containing protein</fullName>
    </recommendedName>
</protein>
<dbReference type="PANTHER" id="PTHR30146:SF109">
    <property type="entry name" value="HTH-TYPE TRANSCRIPTIONAL REGULATOR GALS"/>
    <property type="match status" value="1"/>
</dbReference>
<dbReference type="PROSITE" id="PS50949">
    <property type="entry name" value="HTH_GNTR"/>
    <property type="match status" value="1"/>
</dbReference>
<feature type="domain" description="HTH gntR-type" evidence="4">
    <location>
        <begin position="6"/>
        <end position="73"/>
    </location>
</feature>
<dbReference type="SUPFAM" id="SSF46785">
    <property type="entry name" value="Winged helix' DNA-binding domain"/>
    <property type="match status" value="1"/>
</dbReference>
<sequence>MTLPQKDTKLDVLCNKLRELATELGPDAQLPNVRTLCRQLGTTRVTLSEAMHVLEEQNVLYSIERKGTFVSPKIHHTFIHIIFDNSFINNTPVTLFWNILWNYFAKEAQRRAEIKQETCTFQLLFPAPNQANSLPDETMQLLRSKHFDGLLVVGLNIYSEDWIKHQPLPSVVFAGAGNYMVTLDNQTLVHLGVESLIQQGCKKIGFWFPLHDYLTPTAMEESPDYQAFCQELSEHQLPVYRELIRRPASSVLHGDNKLLNNNQERGYTLAKEIFSPQNQDRPDGLLIAEDMLTSGALIALQEAGLRVGKDIKIATHSNADSPLLFGHGKNMTIIEFDPMEIVQTMFATLDILMAGQQPPQARILVPPHVRA</sequence>
<evidence type="ECO:0000256" key="3">
    <source>
        <dbReference type="ARBA" id="ARBA00023163"/>
    </source>
</evidence>